<name>A0ABX5ICN5_9STAP</name>
<dbReference type="Gene3D" id="3.55.50.40">
    <property type="match status" value="1"/>
</dbReference>
<dbReference type="Proteomes" id="UP000242694">
    <property type="component" value="Unassembled WGS sequence"/>
</dbReference>
<evidence type="ECO:0000313" key="4">
    <source>
        <dbReference type="Proteomes" id="UP000242694"/>
    </source>
</evidence>
<organism evidence="3 4">
    <name type="scientific">Staphylococcus auricularis</name>
    <dbReference type="NCBI Taxonomy" id="29379"/>
    <lineage>
        <taxon>Bacteria</taxon>
        <taxon>Bacillati</taxon>
        <taxon>Bacillota</taxon>
        <taxon>Bacilli</taxon>
        <taxon>Bacillales</taxon>
        <taxon>Staphylococcaceae</taxon>
        <taxon>Staphylococcus</taxon>
    </lineage>
</organism>
<dbReference type="InterPro" id="IPR044051">
    <property type="entry name" value="Prophage_tail_N"/>
</dbReference>
<dbReference type="Gene3D" id="6.20.110.10">
    <property type="match status" value="1"/>
</dbReference>
<dbReference type="Gene3D" id="2.60.120.260">
    <property type="entry name" value="Galactose-binding domain-like"/>
    <property type="match status" value="1"/>
</dbReference>
<dbReference type="Pfam" id="PF18994">
    <property type="entry name" value="Prophage_tailD1"/>
    <property type="match status" value="1"/>
</dbReference>
<dbReference type="EMBL" id="PZDI01000049">
    <property type="protein sequence ID" value="PTH15488.1"/>
    <property type="molecule type" value="Genomic_DNA"/>
</dbReference>
<comment type="caution">
    <text evidence="3">The sequence shown here is derived from an EMBL/GenBank/DDBJ whole genome shotgun (WGS) entry which is preliminary data.</text>
</comment>
<feature type="domain" description="Prophage endopeptidase tail N-terminal" evidence="2">
    <location>
        <begin position="6"/>
        <end position="89"/>
    </location>
</feature>
<dbReference type="Pfam" id="PF06605">
    <property type="entry name" value="Prophage_tail"/>
    <property type="match status" value="1"/>
</dbReference>
<dbReference type="InterPro" id="IPR010572">
    <property type="entry name" value="Tail_dom"/>
</dbReference>
<feature type="domain" description="Tail spike" evidence="1">
    <location>
        <begin position="116"/>
        <end position="483"/>
    </location>
</feature>
<evidence type="ECO:0000259" key="2">
    <source>
        <dbReference type="Pfam" id="PF18994"/>
    </source>
</evidence>
<proteinExistence type="predicted"/>
<evidence type="ECO:0000259" key="1">
    <source>
        <dbReference type="Pfam" id="PF06605"/>
    </source>
</evidence>
<keyword evidence="4" id="KW-1185">Reference proteome</keyword>
<reference evidence="3 4" key="1">
    <citation type="journal article" date="2016" name="Front. Microbiol.">
        <title>Comprehensive Phylogenetic Analysis of Bovine Non-aureus Staphylococci Species Based on Whole-Genome Sequencing.</title>
        <authorList>
            <person name="Naushad S."/>
            <person name="Barkema H.W."/>
            <person name="Luby C."/>
            <person name="Condas L.A."/>
            <person name="Nobrega D.B."/>
            <person name="Carson D.A."/>
            <person name="De Buck J."/>
        </authorList>
    </citation>
    <scope>NUCLEOTIDE SEQUENCE [LARGE SCALE GENOMIC DNA]</scope>
    <source>
        <strain evidence="3 4">SNUC 993</strain>
    </source>
</reference>
<sequence>MENLVLVERNNDFAEIINDFDFGSFKYEYEINGDRSISFVAYKTSNNADIFNNLINENYVLWKGQKYVIKSTELKYENAVITNEVIAKHISMEFQNHFVEKDLSDEAMNDESSESENDEAVTMKLNTFLKDVFKNNKLGFSYEIHGKFKDAVQVEKIGDKNGIESLQDGAEAFGYIYFGDNKTIHIYKPDAFYEPSDEILVYKYNTSTVSAKTTTTELRTFIKGYGKKKKKSETKNYSPIKPQSLSYSGKFTKEGTWRTEQVGASYSKTLNCKWGNESLTWSLKKMSKGGIVEVFLDGKSKGKYSCYSKSASTEKIVIATGLKKGKHTFKAIFRGAKDGVDYKNSKPNMYVGTKKSNVLNLTAVLKGKDIYHTYAEYKSDNYDTFGHAEAPTIYDDNIKTKGELIDKLKASLDDEPTLEVSTNYLGLETLHENNTIRFIHKPLGFNADLKVVKLIEKHPLVNQPIEVEFSNAKTDILKIQQQLNKKIKSFNKSIKKSTNNTDQIDIQSSFEKFSEDVGSVIIDE</sequence>
<evidence type="ECO:0000313" key="3">
    <source>
        <dbReference type="EMBL" id="PTH15488.1"/>
    </source>
</evidence>
<dbReference type="RefSeq" id="WP_107398315.1">
    <property type="nucleotide sequence ID" value="NZ_PZDI01000049.1"/>
</dbReference>
<protein>
    <submittedName>
        <fullName evidence="3">Peptidase</fullName>
    </submittedName>
</protein>
<gene>
    <name evidence="3" type="ORF">BU607_08920</name>
</gene>
<accession>A0ABX5ICN5</accession>